<organism evidence="1 2">
    <name type="scientific">Gynuella sunshinyii YC6258</name>
    <dbReference type="NCBI Taxonomy" id="1445510"/>
    <lineage>
        <taxon>Bacteria</taxon>
        <taxon>Pseudomonadati</taxon>
        <taxon>Pseudomonadota</taxon>
        <taxon>Gammaproteobacteria</taxon>
        <taxon>Oceanospirillales</taxon>
        <taxon>Saccharospirillaceae</taxon>
        <taxon>Gynuella</taxon>
    </lineage>
</organism>
<dbReference type="STRING" id="1445510.YC6258_02970"/>
<dbReference type="Proteomes" id="UP000032266">
    <property type="component" value="Chromosome"/>
</dbReference>
<proteinExistence type="predicted"/>
<evidence type="ECO:0000313" key="1">
    <source>
        <dbReference type="EMBL" id="AJQ95008.1"/>
    </source>
</evidence>
<protein>
    <submittedName>
        <fullName evidence="1">Uncharacterized protein</fullName>
    </submittedName>
</protein>
<evidence type="ECO:0000313" key="2">
    <source>
        <dbReference type="Proteomes" id="UP000032266"/>
    </source>
</evidence>
<keyword evidence="2" id="KW-1185">Reference proteome</keyword>
<reference evidence="1 2" key="1">
    <citation type="submission" date="2014-01" db="EMBL/GenBank/DDBJ databases">
        <title>Full genme sequencing of cellulolytic bacterium Gynuella sunshinyii YC6258T gen. nov., sp. nov.</title>
        <authorList>
            <person name="Khan H."/>
            <person name="Chung E.J."/>
            <person name="Chung Y.R."/>
        </authorList>
    </citation>
    <scope>NUCLEOTIDE SEQUENCE [LARGE SCALE GENOMIC DNA]</scope>
    <source>
        <strain evidence="1 2">YC6258</strain>
    </source>
</reference>
<name>A0A0C5VNN4_9GAMM</name>
<dbReference type="AlphaFoldDB" id="A0A0C5VNN4"/>
<dbReference type="HOGENOM" id="CLU_3252278_0_0_6"/>
<gene>
    <name evidence="1" type="ORF">YC6258_02970</name>
</gene>
<dbReference type="EMBL" id="CP007142">
    <property type="protein sequence ID" value="AJQ95008.1"/>
    <property type="molecule type" value="Genomic_DNA"/>
</dbReference>
<sequence length="42" mass="4733">MGVVSAFWNFCFCNHDKFFCPGLQVEMILTVAVMVPIVSFFG</sequence>
<accession>A0A0C5VNN4</accession>
<dbReference type="KEGG" id="gsn:YC6258_02970"/>